<accession>A0A191UGF1</accession>
<dbReference type="Proteomes" id="UP000078463">
    <property type="component" value="Chromosome"/>
</dbReference>
<dbReference type="RefSeq" id="WP_068948999.1">
    <property type="nucleotide sequence ID" value="NZ_CP015922.1"/>
</dbReference>
<organism evidence="1 2">
    <name type="scientific">Polynucleobacter wuianus</name>
    <dbReference type="NCBI Taxonomy" id="1743168"/>
    <lineage>
        <taxon>Bacteria</taxon>
        <taxon>Pseudomonadati</taxon>
        <taxon>Pseudomonadota</taxon>
        <taxon>Betaproteobacteria</taxon>
        <taxon>Burkholderiales</taxon>
        <taxon>Burkholderiaceae</taxon>
        <taxon>Polynucleobacter</taxon>
    </lineage>
</organism>
<sequence>MTNAHNLFIQAGTYLQQTLGEDLLQEGAWEKGVQLPRYLAQTYDMGKARLGGIEVLLMANKDGVQALPALLKQRALIQKEAGVPVIWVGDTLQAYARKEMVARRMPFIIPFKQAYLPPLGVEFQERALATKVDTKEKLHVATQVFFINALLGNLPDTLNPKEIAMYLGYSLMTMTRIKSELMEHGWLDMDAYRGGRLWRLTVEGGELWKAIKPYLQSPVRKRLWIRNPNPYIEGLPLAGLSALAKQTMLGEPQNIVRAIGELDWRKLERELDAEQVVPEAIDGALELEVWRYAPQRIKALNTKERDANNGIVDPYSLFLSLQAMDDDRVQVVLKELLRGIS</sequence>
<reference evidence="2" key="1">
    <citation type="submission" date="2016-05" db="EMBL/GenBank/DDBJ databases">
        <title>Polynucleobacter sp. QLW-P1FAT50C-4 genome.</title>
        <authorList>
            <person name="Hahn M.W."/>
        </authorList>
    </citation>
    <scope>NUCLEOTIDE SEQUENCE [LARGE SCALE GENOMIC DNA]</scope>
    <source>
        <strain evidence="2">QLW-P1FAT50C-4</strain>
    </source>
</reference>
<keyword evidence="2" id="KW-1185">Reference proteome</keyword>
<dbReference type="EMBL" id="CP015922">
    <property type="protein sequence ID" value="ANI99991.1"/>
    <property type="molecule type" value="Genomic_DNA"/>
</dbReference>
<dbReference type="OrthoDB" id="8453791at2"/>
<proteinExistence type="predicted"/>
<dbReference type="KEGG" id="pwu:A8O14_07860"/>
<dbReference type="InterPro" id="IPR036390">
    <property type="entry name" value="WH_DNA-bd_sf"/>
</dbReference>
<protein>
    <recommendedName>
        <fullName evidence="3">MarR family transcriptional regulator</fullName>
    </recommendedName>
</protein>
<evidence type="ECO:0000313" key="2">
    <source>
        <dbReference type="Proteomes" id="UP000078463"/>
    </source>
</evidence>
<dbReference type="AlphaFoldDB" id="A0A191UGF1"/>
<evidence type="ECO:0008006" key="3">
    <source>
        <dbReference type="Google" id="ProtNLM"/>
    </source>
</evidence>
<name>A0A191UGF1_9BURK</name>
<gene>
    <name evidence="1" type="ORF">A8O14_07860</name>
</gene>
<dbReference type="STRING" id="1743168.A8O14_07860"/>
<evidence type="ECO:0000313" key="1">
    <source>
        <dbReference type="EMBL" id="ANI99991.1"/>
    </source>
</evidence>
<dbReference type="SUPFAM" id="SSF46785">
    <property type="entry name" value="Winged helix' DNA-binding domain"/>
    <property type="match status" value="1"/>
</dbReference>